<evidence type="ECO:0000313" key="2">
    <source>
        <dbReference type="EMBL" id="KPI84032.1"/>
    </source>
</evidence>
<feature type="compositionally biased region" description="Polar residues" evidence="1">
    <location>
        <begin position="542"/>
        <end position="551"/>
    </location>
</feature>
<feature type="region of interest" description="Disordered" evidence="1">
    <location>
        <begin position="1136"/>
        <end position="1170"/>
    </location>
</feature>
<feature type="compositionally biased region" description="Low complexity" evidence="1">
    <location>
        <begin position="166"/>
        <end position="187"/>
    </location>
</feature>
<feature type="compositionally biased region" description="Low complexity" evidence="1">
    <location>
        <begin position="579"/>
        <end position="593"/>
    </location>
</feature>
<feature type="compositionally biased region" description="Polar residues" evidence="1">
    <location>
        <begin position="464"/>
        <end position="475"/>
    </location>
</feature>
<dbReference type="AlphaFoldDB" id="A0A0N1HUN9"/>
<organism evidence="2 3">
    <name type="scientific">Leptomonas seymouri</name>
    <dbReference type="NCBI Taxonomy" id="5684"/>
    <lineage>
        <taxon>Eukaryota</taxon>
        <taxon>Discoba</taxon>
        <taxon>Euglenozoa</taxon>
        <taxon>Kinetoplastea</taxon>
        <taxon>Metakinetoplastina</taxon>
        <taxon>Trypanosomatida</taxon>
        <taxon>Trypanosomatidae</taxon>
        <taxon>Leishmaniinae</taxon>
        <taxon>Leptomonas</taxon>
    </lineage>
</organism>
<feature type="compositionally biased region" description="Polar residues" evidence="1">
    <location>
        <begin position="991"/>
        <end position="1009"/>
    </location>
</feature>
<gene>
    <name evidence="2" type="ORF">ABL78_6916</name>
</gene>
<feature type="region of interest" description="Disordered" evidence="1">
    <location>
        <begin position="266"/>
        <end position="292"/>
    </location>
</feature>
<feature type="region of interest" description="Disordered" evidence="1">
    <location>
        <begin position="924"/>
        <end position="968"/>
    </location>
</feature>
<feature type="compositionally biased region" description="Polar residues" evidence="1">
    <location>
        <begin position="951"/>
        <end position="968"/>
    </location>
</feature>
<feature type="compositionally biased region" description="Pro residues" evidence="1">
    <location>
        <begin position="314"/>
        <end position="333"/>
    </location>
</feature>
<feature type="compositionally biased region" description="Polar residues" evidence="1">
    <location>
        <begin position="423"/>
        <end position="432"/>
    </location>
</feature>
<feature type="compositionally biased region" description="Low complexity" evidence="1">
    <location>
        <begin position="623"/>
        <end position="633"/>
    </location>
</feature>
<dbReference type="OrthoDB" id="267452at2759"/>
<evidence type="ECO:0000256" key="1">
    <source>
        <dbReference type="SAM" id="MobiDB-lite"/>
    </source>
</evidence>
<feature type="region of interest" description="Disordered" evidence="1">
    <location>
        <begin position="991"/>
        <end position="1091"/>
    </location>
</feature>
<accession>A0A0N1HUN9</accession>
<feature type="compositionally biased region" description="Low complexity" evidence="1">
    <location>
        <begin position="1077"/>
        <end position="1087"/>
    </location>
</feature>
<protein>
    <submittedName>
        <fullName evidence="2">Uncharacterized protein</fullName>
    </submittedName>
</protein>
<name>A0A0N1HUN9_LEPSE</name>
<feature type="region of interest" description="Disordered" evidence="1">
    <location>
        <begin position="731"/>
        <end position="765"/>
    </location>
</feature>
<comment type="caution">
    <text evidence="2">The sequence shown here is derived from an EMBL/GenBank/DDBJ whole genome shotgun (WGS) entry which is preliminary data.</text>
</comment>
<keyword evidence="3" id="KW-1185">Reference proteome</keyword>
<reference evidence="2 3" key="1">
    <citation type="journal article" date="2015" name="PLoS Pathog.">
        <title>Leptomonas seymouri: Adaptations to the Dixenous Life Cycle Analyzed by Genome Sequencing, Transcriptome Profiling and Co-infection with Leishmania donovani.</title>
        <authorList>
            <person name="Kraeva N."/>
            <person name="Butenko A."/>
            <person name="Hlavacova J."/>
            <person name="Kostygov A."/>
            <person name="Myskova J."/>
            <person name="Grybchuk D."/>
            <person name="Lestinova T."/>
            <person name="Votypka J."/>
            <person name="Volf P."/>
            <person name="Opperdoes F."/>
            <person name="Flegontov P."/>
            <person name="Lukes J."/>
            <person name="Yurchenko V."/>
        </authorList>
    </citation>
    <scope>NUCLEOTIDE SEQUENCE [LARGE SCALE GENOMIC DNA]</scope>
    <source>
        <strain evidence="2 3">ATCC 30220</strain>
    </source>
</reference>
<feature type="region of interest" description="Disordered" evidence="1">
    <location>
        <begin position="579"/>
        <end position="653"/>
    </location>
</feature>
<feature type="compositionally biased region" description="Basic and acidic residues" evidence="1">
    <location>
        <begin position="736"/>
        <end position="756"/>
    </location>
</feature>
<dbReference type="Proteomes" id="UP000038009">
    <property type="component" value="Unassembled WGS sequence"/>
</dbReference>
<feature type="compositionally biased region" description="Low complexity" evidence="1">
    <location>
        <begin position="933"/>
        <end position="944"/>
    </location>
</feature>
<feature type="compositionally biased region" description="Basic and acidic residues" evidence="1">
    <location>
        <begin position="1025"/>
        <end position="1039"/>
    </location>
</feature>
<dbReference type="EMBL" id="LJSK01000296">
    <property type="protein sequence ID" value="KPI84032.1"/>
    <property type="molecule type" value="Genomic_DNA"/>
</dbReference>
<feature type="compositionally biased region" description="Polar residues" evidence="1">
    <location>
        <begin position="401"/>
        <end position="411"/>
    </location>
</feature>
<proteinExistence type="predicted"/>
<feature type="compositionally biased region" description="Polar residues" evidence="1">
    <location>
        <begin position="494"/>
        <end position="510"/>
    </location>
</feature>
<feature type="region of interest" description="Disordered" evidence="1">
    <location>
        <begin position="313"/>
        <end position="432"/>
    </location>
</feature>
<dbReference type="VEuPathDB" id="TriTrypDB:Lsey_0296_0040"/>
<feature type="compositionally biased region" description="Basic and acidic residues" evidence="1">
    <location>
        <begin position="336"/>
        <end position="351"/>
    </location>
</feature>
<sequence>MDGPAVAHRGSPLGGVAAEAGLALASPSALLPVARSSPPYGTAASAKRARVFIASRSRAWVSNFHQLTQDYLEQLAQLVEEYIYITPVGLARQGHNNHSNNAVDVKRLPARLRSQALGGNVQEDAALELDVGDLRRAERELLLQLHACQRPQPHTRRAEQQGIEKPASASSEASAAAPVAPAQRALSPSTVAVAHRDTASKCASHSSAHSSQTAQDMADGTASTPCRERESCTEFSASDAAPSAEEPPLPDGLLELFRQAQQLSSLPPLHSGTAEGSDDAPLKPRAAEVPQDKETEAAALARLCVKYFLASQQPPAPVTSPPSPPLSDRPSSPPTKEAKPSKDALHSHAAEALHQPQKQQQQRRREEKVSSSVIDTSLFPPPDLHLHDSKLQQQHQQQQQRSPHQGSTPQHQPHAHVSFAPEVSTTVESSISMSLNSPAAWRQLINKRTAAAASADHTPLPNVTPASTTRTSPTGTKPGLQGEVPPKRGKTSPYGVSSPQQTRITVSNAAGVSGALSKEKDDPLSCYPGGRLGLNESEHSLSRSTVENAPENTHRLPALHRRLSPPPAPVTTTAIAAPANTSSRPASSSPSHADQQGGPQHSLHRPPPAAHVNWVGGDSCHRAAATAHASAAAPRPPAKKERRHQSKGQCPLSVVLPPHYHGLHGEKLSTTELEQLVKSVTLENEEAQLSLSRTYYATDAAAEVLYALQQSVARVLLENVQLEKDIETLSQTSSTTRKDGGNKEIEDVEKTIDHSRRASSTPPAPPQLLARRALLALPVPVTSSNTAASFSNLLFTNASHGPQQQNSKSPANSLKTRAMAQGGTVAATAAALPDVVDRHYDPLAVLEELRTAASAREAEHAKILAEIDALSSRITRHDALLQAVAEYWRRNAAVMKRQQFAVQSQPKSMSSRVVTWEQAAAGLERRNHDFPPSSSSSRLSLSTSEPRHHSISSPMNRTDASATPPNQVTELEQALAHMEAVSPMLPSSAVSFDLHSSPSRTTENSSVTPTLPVLKRVTVQRRPHGGSDGDKDEKEELPKKCPHQRSLKQSRNQSRISSHPLPLSSSLRRPHEEPTGSSSSPSHDASSPMAVSTTAGAITRALFDLPESGSVSGSDEGEKQVSTLVMGNATAAPTLQASEEGKELRSGWAAQPPVAPPSLMAEPVAPRRESRTAQTFGNRLQRTSVIRLEGEEVLQVGSWRAISALQLEKVDEIAEFIYSVFERA</sequence>
<feature type="compositionally biased region" description="Basic and acidic residues" evidence="1">
    <location>
        <begin position="280"/>
        <end position="292"/>
    </location>
</feature>
<feature type="compositionally biased region" description="Low complexity" evidence="1">
    <location>
        <begin position="1054"/>
        <end position="1067"/>
    </location>
</feature>
<evidence type="ECO:0000313" key="3">
    <source>
        <dbReference type="Proteomes" id="UP000038009"/>
    </source>
</evidence>
<dbReference type="OMA" id="KRQHFAV"/>
<feature type="region of interest" description="Disordered" evidence="1">
    <location>
        <begin position="449"/>
        <end position="551"/>
    </location>
</feature>
<feature type="region of interest" description="Disordered" evidence="1">
    <location>
        <begin position="147"/>
        <end position="250"/>
    </location>
</feature>